<dbReference type="Pfam" id="PF04326">
    <property type="entry name" value="SLFN_AlbA_2"/>
    <property type="match status" value="1"/>
</dbReference>
<dbReference type="Pfam" id="PF19351">
    <property type="entry name" value="DUF5929"/>
    <property type="match status" value="1"/>
</dbReference>
<feature type="domain" description="Schlafen AlbA-2" evidence="1">
    <location>
        <begin position="17"/>
        <end position="142"/>
    </location>
</feature>
<organism evidence="3 4">
    <name type="scientific">Winogradskyella litorisediminis</name>
    <dbReference type="NCBI Taxonomy" id="1156618"/>
    <lineage>
        <taxon>Bacteria</taxon>
        <taxon>Pseudomonadati</taxon>
        <taxon>Bacteroidota</taxon>
        <taxon>Flavobacteriia</taxon>
        <taxon>Flavobacteriales</taxon>
        <taxon>Flavobacteriaceae</taxon>
        <taxon>Winogradskyella</taxon>
    </lineage>
</organism>
<evidence type="ECO:0000259" key="1">
    <source>
        <dbReference type="Pfam" id="PF04326"/>
    </source>
</evidence>
<protein>
    <submittedName>
        <fullName evidence="3">ATP-binding protein</fullName>
    </submittedName>
</protein>
<sequence length="377" mass="43900">MINKRLLIKNLLAHNDENSFYDKKRKINLSQKEGKAKFLKHVCALSNSNPKNNSYIVIGVDDEDNNIIGVDFFDDSKIQNLINAYLTNPPIVQYENIPFPHLPDDKVVGLVTIRASDGLVSLRKNIWKYYGGAVFFRDGSISMPKVFDIEVKDVNSKIVSAIENHALNNIELTLDGVFYFMKKRKDFNPQYKVFKEYFVLCWAGQKKQVKDEVFFSRVDIELINEQKRLFYSALDEVSISYSDDKFSIVEYVRLGLQNNFKYYKLEETTINFGDNAQYSIDTKLLFEPPQFDKKTLHHIYNANNALLDKLKKTLALNPNEEADLKNLPDTYLICYLNGFEVALHKLEELKLHLKSYDASIYEAYKLTMRILRKVKYN</sequence>
<keyword evidence="3" id="KW-0547">Nucleotide-binding</keyword>
<keyword evidence="4" id="KW-1185">Reference proteome</keyword>
<evidence type="ECO:0000259" key="2">
    <source>
        <dbReference type="Pfam" id="PF19351"/>
    </source>
</evidence>
<gene>
    <name evidence="3" type="ORF">ACFQ1Q_05930</name>
</gene>
<dbReference type="InterPro" id="IPR007421">
    <property type="entry name" value="Schlafen_AlbA_2_dom"/>
</dbReference>
<keyword evidence="3" id="KW-0067">ATP-binding</keyword>
<reference evidence="4" key="1">
    <citation type="journal article" date="2019" name="Int. J. Syst. Evol. Microbiol.">
        <title>The Global Catalogue of Microorganisms (GCM) 10K type strain sequencing project: providing services to taxonomists for standard genome sequencing and annotation.</title>
        <authorList>
            <consortium name="The Broad Institute Genomics Platform"/>
            <consortium name="The Broad Institute Genome Sequencing Center for Infectious Disease"/>
            <person name="Wu L."/>
            <person name="Ma J."/>
        </authorList>
    </citation>
    <scope>NUCLEOTIDE SEQUENCE [LARGE SCALE GENOMIC DNA]</scope>
    <source>
        <strain evidence="4">CCUG 62215</strain>
    </source>
</reference>
<dbReference type="RefSeq" id="WP_386128945.1">
    <property type="nucleotide sequence ID" value="NZ_JBHTJL010000009.1"/>
</dbReference>
<dbReference type="EMBL" id="JBHTJL010000009">
    <property type="protein sequence ID" value="MFD1062779.1"/>
    <property type="molecule type" value="Genomic_DNA"/>
</dbReference>
<dbReference type="InterPro" id="IPR038461">
    <property type="entry name" value="Schlafen_AlbA_2_dom_sf"/>
</dbReference>
<proteinExistence type="predicted"/>
<comment type="caution">
    <text evidence="3">The sequence shown here is derived from an EMBL/GenBank/DDBJ whole genome shotgun (WGS) entry which is preliminary data.</text>
</comment>
<feature type="domain" description="DUF5929" evidence="2">
    <location>
        <begin position="157"/>
        <end position="377"/>
    </location>
</feature>
<dbReference type="InterPro" id="IPR045973">
    <property type="entry name" value="DUF5929"/>
</dbReference>
<dbReference type="Proteomes" id="UP001597013">
    <property type="component" value="Unassembled WGS sequence"/>
</dbReference>
<dbReference type="GO" id="GO:0005524">
    <property type="term" value="F:ATP binding"/>
    <property type="evidence" value="ECO:0007669"/>
    <property type="project" value="UniProtKB-KW"/>
</dbReference>
<evidence type="ECO:0000313" key="3">
    <source>
        <dbReference type="EMBL" id="MFD1062779.1"/>
    </source>
</evidence>
<dbReference type="Gene3D" id="3.30.950.30">
    <property type="entry name" value="Schlafen, AAA domain"/>
    <property type="match status" value="1"/>
</dbReference>
<accession>A0ABW3N571</accession>
<name>A0ABW3N571_9FLAO</name>
<evidence type="ECO:0000313" key="4">
    <source>
        <dbReference type="Proteomes" id="UP001597013"/>
    </source>
</evidence>